<name>A0A1H7Y395_9BACI</name>
<proteinExistence type="predicted"/>
<reference evidence="2" key="1">
    <citation type="submission" date="2016-10" db="EMBL/GenBank/DDBJ databases">
        <authorList>
            <person name="Varghese N."/>
            <person name="Submissions S."/>
        </authorList>
    </citation>
    <scope>NUCLEOTIDE SEQUENCE [LARGE SCALE GENOMIC DNA]</scope>
    <source>
        <strain evidence="2">B48,IBRC-M 10115,DSM 25386,CECT 8001</strain>
    </source>
</reference>
<gene>
    <name evidence="1" type="ORF">SAMN05192533_102461</name>
</gene>
<sequence>MIQVRVFDHEHEKDLEKDMNRFLKQLDENNLIDIKYNVAAIQEEEEDEEQIYCFSAMVIYKA</sequence>
<accession>A0A1H7Y395</accession>
<evidence type="ECO:0000313" key="2">
    <source>
        <dbReference type="Proteomes" id="UP000198553"/>
    </source>
</evidence>
<dbReference type="OrthoDB" id="1653053at2"/>
<evidence type="ECO:0000313" key="1">
    <source>
        <dbReference type="EMBL" id="SEM39649.1"/>
    </source>
</evidence>
<organism evidence="1 2">
    <name type="scientific">Mesobacillus persicus</name>
    <dbReference type="NCBI Taxonomy" id="930146"/>
    <lineage>
        <taxon>Bacteria</taxon>
        <taxon>Bacillati</taxon>
        <taxon>Bacillota</taxon>
        <taxon>Bacilli</taxon>
        <taxon>Bacillales</taxon>
        <taxon>Bacillaceae</taxon>
        <taxon>Mesobacillus</taxon>
    </lineage>
</organism>
<dbReference type="InterPro" id="IPR020296">
    <property type="entry name" value="Spore_Cse60"/>
</dbReference>
<evidence type="ECO:0008006" key="3">
    <source>
        <dbReference type="Google" id="ProtNLM"/>
    </source>
</evidence>
<dbReference type="RefSeq" id="WP_090741704.1">
    <property type="nucleotide sequence ID" value="NZ_FOBW01000002.1"/>
</dbReference>
<keyword evidence="2" id="KW-1185">Reference proteome</keyword>
<dbReference type="Proteomes" id="UP000198553">
    <property type="component" value="Unassembled WGS sequence"/>
</dbReference>
<protein>
    <recommendedName>
        <fullName evidence="3">Sporulation protein cse60</fullName>
    </recommendedName>
</protein>
<dbReference type="Pfam" id="PF10957">
    <property type="entry name" value="Spore_Cse60"/>
    <property type="match status" value="1"/>
</dbReference>
<dbReference type="AlphaFoldDB" id="A0A1H7Y395"/>
<dbReference type="EMBL" id="FOBW01000002">
    <property type="protein sequence ID" value="SEM39649.1"/>
    <property type="molecule type" value="Genomic_DNA"/>
</dbReference>